<evidence type="ECO:0000313" key="3">
    <source>
        <dbReference type="Proteomes" id="UP001501570"/>
    </source>
</evidence>
<reference evidence="3" key="1">
    <citation type="journal article" date="2019" name="Int. J. Syst. Evol. Microbiol.">
        <title>The Global Catalogue of Microorganisms (GCM) 10K type strain sequencing project: providing services to taxonomists for standard genome sequencing and annotation.</title>
        <authorList>
            <consortium name="The Broad Institute Genomics Platform"/>
            <consortium name="The Broad Institute Genome Sequencing Center for Infectious Disease"/>
            <person name="Wu L."/>
            <person name="Ma J."/>
        </authorList>
    </citation>
    <scope>NUCLEOTIDE SEQUENCE [LARGE SCALE GENOMIC DNA]</scope>
    <source>
        <strain evidence="3">JCM 18304</strain>
    </source>
</reference>
<dbReference type="Proteomes" id="UP001501570">
    <property type="component" value="Unassembled WGS sequence"/>
</dbReference>
<sequence>MVVPPPPDELTTQLNDAEPAAPVPSVAVTTTVDVPAVFGVPVIRPLVLMDSPFGRPVAEKCSVWPEAESLALICSDTEVPAVVVRVPGLATVTVLPLVVPPL</sequence>
<accession>A0ABP9SQ02</accession>
<evidence type="ECO:0000256" key="1">
    <source>
        <dbReference type="SAM" id="MobiDB-lite"/>
    </source>
</evidence>
<name>A0ABP9SQ02_9ACTN</name>
<comment type="caution">
    <text evidence="2">The sequence shown here is derived from an EMBL/GenBank/DDBJ whole genome shotgun (WGS) entry which is preliminary data.</text>
</comment>
<proteinExistence type="predicted"/>
<protein>
    <submittedName>
        <fullName evidence="2">Uncharacterized protein</fullName>
    </submittedName>
</protein>
<keyword evidence="3" id="KW-1185">Reference proteome</keyword>
<organism evidence="2 3">
    <name type="scientific">Rugosimonospora acidiphila</name>
    <dbReference type="NCBI Taxonomy" id="556531"/>
    <lineage>
        <taxon>Bacteria</taxon>
        <taxon>Bacillati</taxon>
        <taxon>Actinomycetota</taxon>
        <taxon>Actinomycetes</taxon>
        <taxon>Micromonosporales</taxon>
        <taxon>Micromonosporaceae</taxon>
        <taxon>Rugosimonospora</taxon>
    </lineage>
</organism>
<dbReference type="EMBL" id="BAABJQ010000044">
    <property type="protein sequence ID" value="GAA5200556.1"/>
    <property type="molecule type" value="Genomic_DNA"/>
</dbReference>
<feature type="region of interest" description="Disordered" evidence="1">
    <location>
        <begin position="1"/>
        <end position="21"/>
    </location>
</feature>
<gene>
    <name evidence="2" type="ORF">GCM10023322_78650</name>
</gene>
<evidence type="ECO:0000313" key="2">
    <source>
        <dbReference type="EMBL" id="GAA5200556.1"/>
    </source>
</evidence>